<reference evidence="4 5" key="1">
    <citation type="submission" date="2012-03" db="EMBL/GenBank/DDBJ databases">
        <authorList>
            <person name="Harkins D.M."/>
            <person name="Madupu R."/>
            <person name="Durkin A.S."/>
            <person name="Torralba M."/>
            <person name="Methe B."/>
            <person name="Sutton G.G."/>
            <person name="Nelson K.E."/>
        </authorList>
    </citation>
    <scope>NUCLEOTIDE SEQUENCE [LARGE SCALE GENOMIC DNA]</scope>
    <source>
        <strain evidence="4 5">CCUG 2042</strain>
    </source>
</reference>
<evidence type="ECO:0000259" key="3">
    <source>
        <dbReference type="Pfam" id="PF01648"/>
    </source>
</evidence>
<keyword evidence="5" id="KW-1185">Reference proteome</keyword>
<dbReference type="Gene3D" id="3.90.470.20">
    <property type="entry name" value="4'-phosphopantetheinyl transferase domain"/>
    <property type="match status" value="1"/>
</dbReference>
<protein>
    <submittedName>
        <fullName evidence="4">4'-phosphopantetheinyl transferase family protein</fullName>
        <ecNumber evidence="4">2.7.8.-</ecNumber>
    </submittedName>
</protein>
<sequence length="239" mass="27862">MAWGSVENNYPFEQLPEAILTDELRCNPVSNNIQVITRHRSRWIAHFLLWKLFEKAQLDTALLGKIYRGVNGRPELPAEDIDFNISHSGNFVAVIVNVKKKHNCVGIDIELPNKPNKKRNFEGLLRHFGSEEEWTWCHTQEKMKFETAFYNCWCLREAVLKAVGHGILKLSYVEHHPNTLVIRSDYCPKGQLIFDDSLGFYLAIFIQGKDLNNIQYFQWNGKNLEAFHLNNSRCYQVNH</sequence>
<feature type="domain" description="4'-phosphopantetheinyl transferase" evidence="3">
    <location>
        <begin position="105"/>
        <end position="169"/>
    </location>
</feature>
<dbReference type="PANTHER" id="PTHR12215:SF10">
    <property type="entry name" value="L-AMINOADIPATE-SEMIALDEHYDE DEHYDROGENASE-PHOSPHOPANTETHEINYL TRANSFERASE"/>
    <property type="match status" value="1"/>
</dbReference>
<dbReference type="eggNOG" id="COG2091">
    <property type="taxonomic scope" value="Bacteria"/>
</dbReference>
<evidence type="ECO:0000256" key="1">
    <source>
        <dbReference type="ARBA" id="ARBA00010990"/>
    </source>
</evidence>
<proteinExistence type="inferred from homology"/>
<dbReference type="EC" id="2.7.8.-" evidence="4"/>
<dbReference type="Pfam" id="PF01648">
    <property type="entry name" value="ACPS"/>
    <property type="match status" value="1"/>
</dbReference>
<dbReference type="OrthoDB" id="9808281at2"/>
<dbReference type="RefSeq" id="WP_005761622.1">
    <property type="nucleotide sequence ID" value="NZ_AJSX01000041.1"/>
</dbReference>
<dbReference type="EMBL" id="AJSX01000041">
    <property type="protein sequence ID" value="EIJ67860.1"/>
    <property type="molecule type" value="Genomic_DNA"/>
</dbReference>
<dbReference type="PATRIC" id="fig|1095749.3.peg.1866"/>
<gene>
    <name evidence="4" type="ORF">HMPREF1052_0567</name>
</gene>
<dbReference type="GO" id="GO:0000287">
    <property type="term" value="F:magnesium ion binding"/>
    <property type="evidence" value="ECO:0007669"/>
    <property type="project" value="InterPro"/>
</dbReference>
<evidence type="ECO:0000313" key="5">
    <source>
        <dbReference type="Proteomes" id="UP000006457"/>
    </source>
</evidence>
<dbReference type="SUPFAM" id="SSF56214">
    <property type="entry name" value="4'-phosphopantetheinyl transferase"/>
    <property type="match status" value="2"/>
</dbReference>
<evidence type="ECO:0000313" key="4">
    <source>
        <dbReference type="EMBL" id="EIJ67860.1"/>
    </source>
</evidence>
<comment type="caution">
    <text evidence="4">The sequence shown here is derived from an EMBL/GenBank/DDBJ whole genome shotgun (WGS) entry which is preliminary data.</text>
</comment>
<evidence type="ECO:0000256" key="2">
    <source>
        <dbReference type="ARBA" id="ARBA00022679"/>
    </source>
</evidence>
<dbReference type="Proteomes" id="UP000006457">
    <property type="component" value="Unassembled WGS sequence"/>
</dbReference>
<dbReference type="InterPro" id="IPR008278">
    <property type="entry name" value="4-PPantetheinyl_Trfase_dom"/>
</dbReference>
<comment type="similarity">
    <text evidence="1">Belongs to the P-Pant transferase superfamily. Gsp/Sfp/HetI/AcpT family.</text>
</comment>
<name>I3D817_9PAST</name>
<keyword evidence="2 4" id="KW-0808">Transferase</keyword>
<dbReference type="GO" id="GO:0005829">
    <property type="term" value="C:cytosol"/>
    <property type="evidence" value="ECO:0007669"/>
    <property type="project" value="TreeGrafter"/>
</dbReference>
<dbReference type="GO" id="GO:0019878">
    <property type="term" value="P:lysine biosynthetic process via aminoadipic acid"/>
    <property type="evidence" value="ECO:0007669"/>
    <property type="project" value="TreeGrafter"/>
</dbReference>
<dbReference type="AlphaFoldDB" id="I3D817"/>
<dbReference type="InterPro" id="IPR037143">
    <property type="entry name" value="4-PPantetheinyl_Trfase_dom_sf"/>
</dbReference>
<accession>I3D817</accession>
<dbReference type="GO" id="GO:0008897">
    <property type="term" value="F:holo-[acyl-carrier-protein] synthase activity"/>
    <property type="evidence" value="ECO:0007669"/>
    <property type="project" value="InterPro"/>
</dbReference>
<dbReference type="InterPro" id="IPR050559">
    <property type="entry name" value="P-Pant_transferase_sf"/>
</dbReference>
<organism evidence="4 5">
    <name type="scientific">Pasteurella bettyae CCUG 2042</name>
    <dbReference type="NCBI Taxonomy" id="1095749"/>
    <lineage>
        <taxon>Bacteria</taxon>
        <taxon>Pseudomonadati</taxon>
        <taxon>Pseudomonadota</taxon>
        <taxon>Gammaproteobacteria</taxon>
        <taxon>Pasteurellales</taxon>
        <taxon>Pasteurellaceae</taxon>
        <taxon>Pasteurella</taxon>
    </lineage>
</organism>
<dbReference type="PANTHER" id="PTHR12215">
    <property type="entry name" value="PHOSPHOPANTETHEINE TRANSFERASE"/>
    <property type="match status" value="1"/>
</dbReference>